<dbReference type="PANTHER" id="PTHR23114">
    <property type="entry name" value="M7GPPPN-MRNA HYDROLASE"/>
    <property type="match status" value="1"/>
</dbReference>
<evidence type="ECO:0000256" key="3">
    <source>
        <dbReference type="ARBA" id="ARBA00005279"/>
    </source>
</evidence>
<protein>
    <recommendedName>
        <fullName evidence="10">Nudix hydrolase domain-containing protein</fullName>
    </recommendedName>
</protein>
<feature type="region of interest" description="Disordered" evidence="9">
    <location>
        <begin position="702"/>
        <end position="728"/>
    </location>
</feature>
<keyword evidence="6" id="KW-0378">Hydrolase</keyword>
<evidence type="ECO:0000259" key="10">
    <source>
        <dbReference type="PROSITE" id="PS51462"/>
    </source>
</evidence>
<dbReference type="OrthoDB" id="18996at2759"/>
<comment type="caution">
    <text evidence="11">The sequence shown here is derived from an EMBL/GenBank/DDBJ whole genome shotgun (WGS) entry which is preliminary data.</text>
</comment>
<dbReference type="SUPFAM" id="SSF55811">
    <property type="entry name" value="Nudix"/>
    <property type="match status" value="1"/>
</dbReference>
<dbReference type="FunFam" id="3.90.79.10:FF:000003">
    <property type="entry name" value="M7GpppN-mRNA hydrolase isoform 2"/>
    <property type="match status" value="1"/>
</dbReference>
<proteinExistence type="inferred from homology"/>
<dbReference type="InterPro" id="IPR015797">
    <property type="entry name" value="NUDIX_hydrolase-like_dom_sf"/>
</dbReference>
<keyword evidence="12" id="KW-1185">Reference proteome</keyword>
<gene>
    <name evidence="11" type="ORF">EYC80_009122</name>
</gene>
<evidence type="ECO:0000256" key="1">
    <source>
        <dbReference type="ARBA" id="ARBA00001936"/>
    </source>
</evidence>
<feature type="compositionally biased region" description="Polar residues" evidence="9">
    <location>
        <begin position="400"/>
        <end position="418"/>
    </location>
</feature>
<feature type="compositionally biased region" description="Polar residues" evidence="9">
    <location>
        <begin position="579"/>
        <end position="593"/>
    </location>
</feature>
<dbReference type="CDD" id="cd03672">
    <property type="entry name" value="NUDIX_Dcp2p_Nudt20"/>
    <property type="match status" value="1"/>
</dbReference>
<dbReference type="PROSITE" id="PS51462">
    <property type="entry name" value="NUDIX"/>
    <property type="match status" value="1"/>
</dbReference>
<dbReference type="InterPro" id="IPR007722">
    <property type="entry name" value="DCP2_BoxA"/>
</dbReference>
<feature type="region of interest" description="Disordered" evidence="9">
    <location>
        <begin position="579"/>
        <end position="599"/>
    </location>
</feature>
<evidence type="ECO:0000313" key="11">
    <source>
        <dbReference type="EMBL" id="KAB8296362.1"/>
    </source>
</evidence>
<feature type="compositionally biased region" description="Polar residues" evidence="9">
    <location>
        <begin position="705"/>
        <end position="726"/>
    </location>
</feature>
<feature type="region of interest" description="Disordered" evidence="9">
    <location>
        <begin position="742"/>
        <end position="794"/>
    </location>
</feature>
<dbReference type="Proteomes" id="UP000326757">
    <property type="component" value="Unassembled WGS sequence"/>
</dbReference>
<sequence>MTDRKLQLEEEFQRLDDLCVRFILNVPAADLEHVPRICFQIEEAHWYYEDFIRPLDSSLPSMTLRNFSLKIFSHCPLLQEFPETEHMRAFQEFMDYKGRVPVRGVILLNAEMDSVVLVKGWKKGANWSFPRGKINKDEDDLTCAIREAFEETGYDVERSGLVAQDRSLVEGLDVTGHGQQIRLYPFRDVPMDTFFEPQTRKEISRIQWWRLSDLPGYNKKGQQQHQPEAAANANKFYMVAPFLPKLKKWIFNQKREDTKMAAKNWQLEAAGNISYDEGITEDDQPVEPRITYNTSTSREAERTRRDAADLALSALMQVQPPTQGLQPNTIKPAQSQTSHSSGQQLLALLHSKPPVDQSTVTRPSLQTPSDQTIPQPSLPKAPHYQLPHPSHGPYQPPPTFSQQQPHEQRPMQTYSYQQPDFHVRHDQGSIPNMQYHHPVSQQMPQRRPQHVPPQMQQQIQQQQIPQQMSQHVPQHLLQQIPQQRERHPYQPPLIHPQPLPPNAQKVLFAGGPAHSTMVPPSIQQQPLHHNFPVSGAMPLPQFHNVHATMVAPQQKEEPAALTSHSLLLLNAFKTRDQVNGNATSSQLPSQGPTKSHVKASMPVAQELPGESSRSIPVPFPIEAVESSKIVPGLNAGTSSTISHNQTAPPPVSEHQRSMLLGMFKSPAAQPATLTAGPAVVDLPTSGSPSVVELSAVEVVSPPPISQQRSTNGDAAISQASPENTEMNPELNLPFRAKSILTHPENGHKNIKPYGSLSKKSANRSEMQNSSKISSKTSPERSFQPQILKRPQANTVKASPLLAPSTIAAYSPSLAPSNIAGSSTSPLSFTSQAPQSTEQKHALLSLFGKSPMAASSSISRASSHDGPSSNPLIDATRSAAPRSRVGSLASGNDEGMSRRGSQTPISPADKGFLLNYLDAVANRGY</sequence>
<feature type="compositionally biased region" description="Polar residues" evidence="9">
    <location>
        <begin position="356"/>
        <end position="375"/>
    </location>
</feature>
<dbReference type="GO" id="GO:0000932">
    <property type="term" value="C:P-body"/>
    <property type="evidence" value="ECO:0007669"/>
    <property type="project" value="TreeGrafter"/>
</dbReference>
<evidence type="ECO:0000256" key="6">
    <source>
        <dbReference type="ARBA" id="ARBA00022801"/>
    </source>
</evidence>
<evidence type="ECO:0000256" key="2">
    <source>
        <dbReference type="ARBA" id="ARBA00004496"/>
    </source>
</evidence>
<comment type="similarity">
    <text evidence="3">Belongs to the Nudix hydrolase family. DCP2 subfamily.</text>
</comment>
<dbReference type="EMBL" id="VIGI01000009">
    <property type="protein sequence ID" value="KAB8296362.1"/>
    <property type="molecule type" value="Genomic_DNA"/>
</dbReference>
<keyword evidence="7" id="KW-0694">RNA-binding</keyword>
<dbReference type="GO" id="GO:0003723">
    <property type="term" value="F:RNA binding"/>
    <property type="evidence" value="ECO:0007669"/>
    <property type="project" value="UniProtKB-KW"/>
</dbReference>
<feature type="region of interest" description="Disordered" evidence="9">
    <location>
        <begin position="321"/>
        <end position="342"/>
    </location>
</feature>
<dbReference type="Pfam" id="PF00293">
    <property type="entry name" value="NUDIX"/>
    <property type="match status" value="1"/>
</dbReference>
<accession>A0A5N6K2M1</accession>
<reference evidence="11 12" key="1">
    <citation type="submission" date="2019-06" db="EMBL/GenBank/DDBJ databases">
        <title>Genome Sequence of the Brown Rot Fungal Pathogen Monilinia laxa.</title>
        <authorList>
            <person name="De Miccolis Angelini R.M."/>
            <person name="Landi L."/>
            <person name="Abate D."/>
            <person name="Pollastro S."/>
            <person name="Romanazzi G."/>
            <person name="Faretra F."/>
        </authorList>
    </citation>
    <scope>NUCLEOTIDE SEQUENCE [LARGE SCALE GENOMIC DNA]</scope>
    <source>
        <strain evidence="11 12">Mlax316</strain>
    </source>
</reference>
<dbReference type="InterPro" id="IPR036189">
    <property type="entry name" value="DCP2_BoxA_sf"/>
</dbReference>
<keyword evidence="4" id="KW-0963">Cytoplasm</keyword>
<evidence type="ECO:0000256" key="7">
    <source>
        <dbReference type="ARBA" id="ARBA00022884"/>
    </source>
</evidence>
<dbReference type="AlphaFoldDB" id="A0A5N6K2M1"/>
<dbReference type="InterPro" id="IPR000086">
    <property type="entry name" value="NUDIX_hydrolase_dom"/>
</dbReference>
<evidence type="ECO:0000256" key="4">
    <source>
        <dbReference type="ARBA" id="ARBA00022490"/>
    </source>
</evidence>
<evidence type="ECO:0000313" key="12">
    <source>
        <dbReference type="Proteomes" id="UP000326757"/>
    </source>
</evidence>
<dbReference type="SUPFAM" id="SSF140586">
    <property type="entry name" value="Dcp2 domain-like"/>
    <property type="match status" value="1"/>
</dbReference>
<dbReference type="FunFam" id="1.10.10.1050:FF:000003">
    <property type="entry name" value="Decapping enzyme Dcp2, putative"/>
    <property type="match status" value="1"/>
</dbReference>
<dbReference type="Pfam" id="PF05026">
    <property type="entry name" value="DCP2"/>
    <property type="match status" value="1"/>
</dbReference>
<dbReference type="SMART" id="SM01125">
    <property type="entry name" value="DCP2"/>
    <property type="match status" value="1"/>
</dbReference>
<dbReference type="Gene3D" id="3.90.79.10">
    <property type="entry name" value="Nucleoside Triphosphate Pyrophosphohydrolase"/>
    <property type="match status" value="1"/>
</dbReference>
<dbReference type="PROSITE" id="PS00893">
    <property type="entry name" value="NUDIX_BOX"/>
    <property type="match status" value="1"/>
</dbReference>
<feature type="compositionally biased region" description="Polar residues" evidence="9">
    <location>
        <begin position="757"/>
        <end position="784"/>
    </location>
</feature>
<dbReference type="GO" id="GO:0140933">
    <property type="term" value="F:5'-(N(7)-methylguanosine 5'-triphospho)-[mRNA] hydrolase activity"/>
    <property type="evidence" value="ECO:0007669"/>
    <property type="project" value="InterPro"/>
</dbReference>
<dbReference type="GO" id="GO:0000184">
    <property type="term" value="P:nuclear-transcribed mRNA catabolic process, nonsense-mediated decay"/>
    <property type="evidence" value="ECO:0007669"/>
    <property type="project" value="InterPro"/>
</dbReference>
<evidence type="ECO:0000256" key="9">
    <source>
        <dbReference type="SAM" id="MobiDB-lite"/>
    </source>
</evidence>
<dbReference type="GO" id="GO:0030145">
    <property type="term" value="F:manganese ion binding"/>
    <property type="evidence" value="ECO:0007669"/>
    <property type="project" value="InterPro"/>
</dbReference>
<feature type="domain" description="Nudix hydrolase" evidence="10">
    <location>
        <begin position="98"/>
        <end position="231"/>
    </location>
</feature>
<keyword evidence="8" id="KW-0464">Manganese</keyword>
<dbReference type="GO" id="GO:0000290">
    <property type="term" value="P:deadenylation-dependent decapping of nuclear-transcribed mRNA"/>
    <property type="evidence" value="ECO:0007669"/>
    <property type="project" value="InterPro"/>
</dbReference>
<name>A0A5N6K2M1_MONLA</name>
<feature type="region of interest" description="Disordered" evidence="9">
    <location>
        <begin position="854"/>
        <end position="907"/>
    </location>
</feature>
<organism evidence="11 12">
    <name type="scientific">Monilinia laxa</name>
    <name type="common">Brown rot fungus</name>
    <name type="synonym">Sclerotinia laxa</name>
    <dbReference type="NCBI Taxonomy" id="61186"/>
    <lineage>
        <taxon>Eukaryota</taxon>
        <taxon>Fungi</taxon>
        <taxon>Dikarya</taxon>
        <taxon>Ascomycota</taxon>
        <taxon>Pezizomycotina</taxon>
        <taxon>Leotiomycetes</taxon>
        <taxon>Helotiales</taxon>
        <taxon>Sclerotiniaceae</taxon>
        <taxon>Monilinia</taxon>
    </lineage>
</organism>
<evidence type="ECO:0000256" key="8">
    <source>
        <dbReference type="ARBA" id="ARBA00023211"/>
    </source>
</evidence>
<keyword evidence="5" id="KW-0479">Metal-binding</keyword>
<dbReference type="Gene3D" id="1.10.10.1050">
    <property type="entry name" value="Dcp2, box A domain"/>
    <property type="match status" value="1"/>
</dbReference>
<evidence type="ECO:0000256" key="5">
    <source>
        <dbReference type="ARBA" id="ARBA00022723"/>
    </source>
</evidence>
<comment type="subcellular location">
    <subcellularLocation>
        <location evidence="2">Cytoplasm</location>
    </subcellularLocation>
</comment>
<dbReference type="PANTHER" id="PTHR23114:SF17">
    <property type="entry name" value="M7GPPPN-MRNA HYDROLASE"/>
    <property type="match status" value="1"/>
</dbReference>
<comment type="cofactor">
    <cofactor evidence="1">
        <name>Mn(2+)</name>
        <dbReference type="ChEBI" id="CHEBI:29035"/>
    </cofactor>
</comment>
<feature type="region of interest" description="Disordered" evidence="9">
    <location>
        <begin position="354"/>
        <end position="448"/>
    </location>
</feature>
<dbReference type="InterPro" id="IPR044099">
    <property type="entry name" value="Dcp2_NUDIX"/>
</dbReference>
<dbReference type="InterPro" id="IPR020084">
    <property type="entry name" value="NUDIX_hydrolase_CS"/>
</dbReference>